<proteinExistence type="predicted"/>
<gene>
    <name evidence="1" type="ORF">POPTR_002G232300</name>
</gene>
<dbReference type="InParanoid" id="A0A2K2BN85"/>
<evidence type="ECO:0000313" key="2">
    <source>
        <dbReference type="Proteomes" id="UP000006729"/>
    </source>
</evidence>
<evidence type="ECO:0000313" key="1">
    <source>
        <dbReference type="EMBL" id="PNT51233.1"/>
    </source>
</evidence>
<dbReference type="Proteomes" id="UP000006729">
    <property type="component" value="Chromosome 2"/>
</dbReference>
<sequence length="83" mass="9598">MFATKVSALGKHNPLYFLFCHPYICPPFPFLSCFCCSSVLELSCRNSPFLSLLFFKFFTQLSKILTLHPFFYHRFLFLGVASA</sequence>
<name>A0A2K2BN85_POPTR</name>
<keyword evidence="2" id="KW-1185">Reference proteome</keyword>
<protein>
    <submittedName>
        <fullName evidence="1">Uncharacterized protein</fullName>
    </submittedName>
</protein>
<dbReference type="EMBL" id="CM009291">
    <property type="protein sequence ID" value="PNT51233.1"/>
    <property type="molecule type" value="Genomic_DNA"/>
</dbReference>
<reference evidence="1 2" key="1">
    <citation type="journal article" date="2006" name="Science">
        <title>The genome of black cottonwood, Populus trichocarpa (Torr. &amp; Gray).</title>
        <authorList>
            <person name="Tuskan G.A."/>
            <person name="Difazio S."/>
            <person name="Jansson S."/>
            <person name="Bohlmann J."/>
            <person name="Grigoriev I."/>
            <person name="Hellsten U."/>
            <person name="Putnam N."/>
            <person name="Ralph S."/>
            <person name="Rombauts S."/>
            <person name="Salamov A."/>
            <person name="Schein J."/>
            <person name="Sterck L."/>
            <person name="Aerts A."/>
            <person name="Bhalerao R.R."/>
            <person name="Bhalerao R.P."/>
            <person name="Blaudez D."/>
            <person name="Boerjan W."/>
            <person name="Brun A."/>
            <person name="Brunner A."/>
            <person name="Busov V."/>
            <person name="Campbell M."/>
            <person name="Carlson J."/>
            <person name="Chalot M."/>
            <person name="Chapman J."/>
            <person name="Chen G.L."/>
            <person name="Cooper D."/>
            <person name="Coutinho P.M."/>
            <person name="Couturier J."/>
            <person name="Covert S."/>
            <person name="Cronk Q."/>
            <person name="Cunningham R."/>
            <person name="Davis J."/>
            <person name="Degroeve S."/>
            <person name="Dejardin A."/>
            <person name="Depamphilis C."/>
            <person name="Detter J."/>
            <person name="Dirks B."/>
            <person name="Dubchak I."/>
            <person name="Duplessis S."/>
            <person name="Ehlting J."/>
            <person name="Ellis B."/>
            <person name="Gendler K."/>
            <person name="Goodstein D."/>
            <person name="Gribskov M."/>
            <person name="Grimwood J."/>
            <person name="Groover A."/>
            <person name="Gunter L."/>
            <person name="Hamberger B."/>
            <person name="Heinze B."/>
            <person name="Helariutta Y."/>
            <person name="Henrissat B."/>
            <person name="Holligan D."/>
            <person name="Holt R."/>
            <person name="Huang W."/>
            <person name="Islam-Faridi N."/>
            <person name="Jones S."/>
            <person name="Jones-Rhoades M."/>
            <person name="Jorgensen R."/>
            <person name="Joshi C."/>
            <person name="Kangasjarvi J."/>
            <person name="Karlsson J."/>
            <person name="Kelleher C."/>
            <person name="Kirkpatrick R."/>
            <person name="Kirst M."/>
            <person name="Kohler A."/>
            <person name="Kalluri U."/>
            <person name="Larimer F."/>
            <person name="Leebens-Mack J."/>
            <person name="Leple J.C."/>
            <person name="Locascio P."/>
            <person name="Lou Y."/>
            <person name="Lucas S."/>
            <person name="Martin F."/>
            <person name="Montanini B."/>
            <person name="Napoli C."/>
            <person name="Nelson D.R."/>
            <person name="Nelson C."/>
            <person name="Nieminen K."/>
            <person name="Nilsson O."/>
            <person name="Pereda V."/>
            <person name="Peter G."/>
            <person name="Philippe R."/>
            <person name="Pilate G."/>
            <person name="Poliakov A."/>
            <person name="Razumovskaya J."/>
            <person name="Richardson P."/>
            <person name="Rinaldi C."/>
            <person name="Ritland K."/>
            <person name="Rouze P."/>
            <person name="Ryaboy D."/>
            <person name="Schmutz J."/>
            <person name="Schrader J."/>
            <person name="Segerman B."/>
            <person name="Shin H."/>
            <person name="Siddiqui A."/>
            <person name="Sterky F."/>
            <person name="Terry A."/>
            <person name="Tsai C.J."/>
            <person name="Uberbacher E."/>
            <person name="Unneberg P."/>
            <person name="Vahala J."/>
            <person name="Wall K."/>
            <person name="Wessler S."/>
            <person name="Yang G."/>
            <person name="Yin T."/>
            <person name="Douglas C."/>
            <person name="Marra M."/>
            <person name="Sandberg G."/>
            <person name="Van de Peer Y."/>
            <person name="Rokhsar D."/>
        </authorList>
    </citation>
    <scope>NUCLEOTIDE SEQUENCE [LARGE SCALE GENOMIC DNA]</scope>
    <source>
        <strain evidence="2">cv. Nisqually</strain>
    </source>
</reference>
<accession>A0A2K2BN85</accession>
<dbReference type="AlphaFoldDB" id="A0A2K2BN85"/>
<organism evidence="1 2">
    <name type="scientific">Populus trichocarpa</name>
    <name type="common">Western balsam poplar</name>
    <name type="synonym">Populus balsamifera subsp. trichocarpa</name>
    <dbReference type="NCBI Taxonomy" id="3694"/>
    <lineage>
        <taxon>Eukaryota</taxon>
        <taxon>Viridiplantae</taxon>
        <taxon>Streptophyta</taxon>
        <taxon>Embryophyta</taxon>
        <taxon>Tracheophyta</taxon>
        <taxon>Spermatophyta</taxon>
        <taxon>Magnoliopsida</taxon>
        <taxon>eudicotyledons</taxon>
        <taxon>Gunneridae</taxon>
        <taxon>Pentapetalae</taxon>
        <taxon>rosids</taxon>
        <taxon>fabids</taxon>
        <taxon>Malpighiales</taxon>
        <taxon>Salicaceae</taxon>
        <taxon>Saliceae</taxon>
        <taxon>Populus</taxon>
    </lineage>
</organism>